<evidence type="ECO:0000259" key="11">
    <source>
        <dbReference type="PROSITE" id="PS52015"/>
    </source>
</evidence>
<dbReference type="NCBIfam" id="TIGR01352">
    <property type="entry name" value="tonB_Cterm"/>
    <property type="match status" value="1"/>
</dbReference>
<accession>A0A562TXH0</accession>
<keyword evidence="13" id="KW-1185">Reference proteome</keyword>
<evidence type="ECO:0000256" key="9">
    <source>
        <dbReference type="ARBA" id="ARBA00023136"/>
    </source>
</evidence>
<evidence type="ECO:0000313" key="13">
    <source>
        <dbReference type="Proteomes" id="UP000317010"/>
    </source>
</evidence>
<feature type="signal peptide" evidence="10">
    <location>
        <begin position="1"/>
        <end position="19"/>
    </location>
</feature>
<dbReference type="PANTHER" id="PTHR33446">
    <property type="entry name" value="PROTEIN TONB-RELATED"/>
    <property type="match status" value="1"/>
</dbReference>
<comment type="similarity">
    <text evidence="2">Belongs to the TonB family.</text>
</comment>
<comment type="subcellular location">
    <subcellularLocation>
        <location evidence="1">Cell inner membrane</location>
        <topology evidence="1">Single-pass membrane protein</topology>
        <orientation evidence="1">Periplasmic side</orientation>
    </subcellularLocation>
</comment>
<dbReference type="InterPro" id="IPR006260">
    <property type="entry name" value="TonB/TolA_C"/>
</dbReference>
<keyword evidence="8" id="KW-1133">Transmembrane helix</keyword>
<dbReference type="GO" id="GO:0098797">
    <property type="term" value="C:plasma membrane protein complex"/>
    <property type="evidence" value="ECO:0007669"/>
    <property type="project" value="TreeGrafter"/>
</dbReference>
<dbReference type="InterPro" id="IPR037682">
    <property type="entry name" value="TonB_C"/>
</dbReference>
<dbReference type="GO" id="GO:0031992">
    <property type="term" value="F:energy transducer activity"/>
    <property type="evidence" value="ECO:0007669"/>
    <property type="project" value="TreeGrafter"/>
</dbReference>
<dbReference type="PROSITE" id="PS52015">
    <property type="entry name" value="TONB_CTD"/>
    <property type="match status" value="1"/>
</dbReference>
<evidence type="ECO:0000256" key="3">
    <source>
        <dbReference type="ARBA" id="ARBA00022448"/>
    </source>
</evidence>
<name>A0A562TXH0_9SPHI</name>
<dbReference type="GO" id="GO:0015031">
    <property type="term" value="P:protein transport"/>
    <property type="evidence" value="ECO:0007669"/>
    <property type="project" value="UniProtKB-KW"/>
</dbReference>
<evidence type="ECO:0000256" key="8">
    <source>
        <dbReference type="ARBA" id="ARBA00022989"/>
    </source>
</evidence>
<evidence type="ECO:0000256" key="10">
    <source>
        <dbReference type="SAM" id="SignalP"/>
    </source>
</evidence>
<keyword evidence="4" id="KW-1003">Cell membrane</keyword>
<gene>
    <name evidence="12" type="ORF">JN11_03272</name>
</gene>
<dbReference type="GO" id="GO:0055085">
    <property type="term" value="P:transmembrane transport"/>
    <property type="evidence" value="ECO:0007669"/>
    <property type="project" value="InterPro"/>
</dbReference>
<feature type="domain" description="TonB C-terminal" evidence="11">
    <location>
        <begin position="48"/>
        <end position="139"/>
    </location>
</feature>
<dbReference type="InterPro" id="IPR051045">
    <property type="entry name" value="TonB-dependent_transducer"/>
</dbReference>
<dbReference type="RefSeq" id="WP_144914186.1">
    <property type="nucleotide sequence ID" value="NZ_VLLI01000009.1"/>
</dbReference>
<evidence type="ECO:0000256" key="1">
    <source>
        <dbReference type="ARBA" id="ARBA00004383"/>
    </source>
</evidence>
<evidence type="ECO:0000256" key="6">
    <source>
        <dbReference type="ARBA" id="ARBA00022692"/>
    </source>
</evidence>
<organism evidence="12 13">
    <name type="scientific">Mucilaginibacter frigoritolerans</name>
    <dbReference type="NCBI Taxonomy" id="652788"/>
    <lineage>
        <taxon>Bacteria</taxon>
        <taxon>Pseudomonadati</taxon>
        <taxon>Bacteroidota</taxon>
        <taxon>Sphingobacteriia</taxon>
        <taxon>Sphingobacteriales</taxon>
        <taxon>Sphingobacteriaceae</taxon>
        <taxon>Mucilaginibacter</taxon>
    </lineage>
</organism>
<protein>
    <submittedName>
        <fullName evidence="12">Protein TonB</fullName>
    </submittedName>
</protein>
<keyword evidence="9" id="KW-0472">Membrane</keyword>
<dbReference type="AlphaFoldDB" id="A0A562TXH0"/>
<evidence type="ECO:0000256" key="2">
    <source>
        <dbReference type="ARBA" id="ARBA00006555"/>
    </source>
</evidence>
<dbReference type="Proteomes" id="UP000317010">
    <property type="component" value="Unassembled WGS sequence"/>
</dbReference>
<dbReference type="PANTHER" id="PTHR33446:SF2">
    <property type="entry name" value="PROTEIN TONB"/>
    <property type="match status" value="1"/>
</dbReference>
<sequence>MKKILLTVFAITFFINAKAQSAEVAITKKENDTGKIYTSVEKAPQFPGGIQSFYHYLAATIVYPVDARTKNRQGRVIITMTIEKDGSLTDIKVVRGVSPSIDQEAVRAMSACPKWIPATQNGLPVRVLYTVPIAFTLGK</sequence>
<dbReference type="OrthoDB" id="649093at2"/>
<dbReference type="Gene3D" id="3.30.1150.10">
    <property type="match status" value="1"/>
</dbReference>
<keyword evidence="6" id="KW-0812">Transmembrane</keyword>
<comment type="caution">
    <text evidence="12">The sequence shown here is derived from an EMBL/GenBank/DDBJ whole genome shotgun (WGS) entry which is preliminary data.</text>
</comment>
<evidence type="ECO:0000256" key="5">
    <source>
        <dbReference type="ARBA" id="ARBA00022519"/>
    </source>
</evidence>
<evidence type="ECO:0000256" key="7">
    <source>
        <dbReference type="ARBA" id="ARBA00022927"/>
    </source>
</evidence>
<keyword evidence="5" id="KW-0997">Cell inner membrane</keyword>
<keyword evidence="7" id="KW-0653">Protein transport</keyword>
<dbReference type="SUPFAM" id="SSF74653">
    <property type="entry name" value="TolA/TonB C-terminal domain"/>
    <property type="match status" value="1"/>
</dbReference>
<feature type="chain" id="PRO_5022043707" evidence="10">
    <location>
        <begin position="20"/>
        <end position="139"/>
    </location>
</feature>
<dbReference type="EMBL" id="VLLI01000009">
    <property type="protein sequence ID" value="TWI98193.1"/>
    <property type="molecule type" value="Genomic_DNA"/>
</dbReference>
<proteinExistence type="inferred from homology"/>
<reference evidence="12 13" key="1">
    <citation type="submission" date="2019-07" db="EMBL/GenBank/DDBJ databases">
        <title>Genomic Encyclopedia of Archaeal and Bacterial Type Strains, Phase II (KMG-II): from individual species to whole genera.</title>
        <authorList>
            <person name="Goeker M."/>
        </authorList>
    </citation>
    <scope>NUCLEOTIDE SEQUENCE [LARGE SCALE GENOMIC DNA]</scope>
    <source>
        <strain evidence="12 13">ATCC BAA-1854</strain>
    </source>
</reference>
<evidence type="ECO:0000313" key="12">
    <source>
        <dbReference type="EMBL" id="TWI98193.1"/>
    </source>
</evidence>
<dbReference type="Pfam" id="PF03544">
    <property type="entry name" value="TonB_C"/>
    <property type="match status" value="1"/>
</dbReference>
<keyword evidence="3" id="KW-0813">Transport</keyword>
<keyword evidence="10" id="KW-0732">Signal</keyword>
<evidence type="ECO:0000256" key="4">
    <source>
        <dbReference type="ARBA" id="ARBA00022475"/>
    </source>
</evidence>